<comment type="caution">
    <text evidence="1">The sequence shown here is derived from an EMBL/GenBank/DDBJ whole genome shotgun (WGS) entry which is preliminary data.</text>
</comment>
<protein>
    <submittedName>
        <fullName evidence="1">Uncharacterized protein</fullName>
    </submittedName>
</protein>
<evidence type="ECO:0000313" key="2">
    <source>
        <dbReference type="Proteomes" id="UP001500443"/>
    </source>
</evidence>
<organism evidence="1 2">
    <name type="scientific">Streptomyces synnematoformans</name>
    <dbReference type="NCBI Taxonomy" id="415721"/>
    <lineage>
        <taxon>Bacteria</taxon>
        <taxon>Bacillati</taxon>
        <taxon>Actinomycetota</taxon>
        <taxon>Actinomycetes</taxon>
        <taxon>Kitasatosporales</taxon>
        <taxon>Streptomycetaceae</taxon>
        <taxon>Streptomyces</taxon>
    </lineage>
</organism>
<dbReference type="RefSeq" id="WP_344296230.1">
    <property type="nucleotide sequence ID" value="NZ_BAAAPF010000593.1"/>
</dbReference>
<keyword evidence="2" id="KW-1185">Reference proteome</keyword>
<dbReference type="SUPFAM" id="SSF117782">
    <property type="entry name" value="YbjQ-like"/>
    <property type="match status" value="1"/>
</dbReference>
<reference evidence="1 2" key="1">
    <citation type="journal article" date="2019" name="Int. J. Syst. Evol. Microbiol.">
        <title>The Global Catalogue of Microorganisms (GCM) 10K type strain sequencing project: providing services to taxonomists for standard genome sequencing and annotation.</title>
        <authorList>
            <consortium name="The Broad Institute Genomics Platform"/>
            <consortium name="The Broad Institute Genome Sequencing Center for Infectious Disease"/>
            <person name="Wu L."/>
            <person name="Ma J."/>
        </authorList>
    </citation>
    <scope>NUCLEOTIDE SEQUENCE [LARGE SCALE GENOMIC DNA]</scope>
    <source>
        <strain evidence="1 2">JCM 15481</strain>
    </source>
</reference>
<name>A0ABN2ADA0_9ACTN</name>
<evidence type="ECO:0000313" key="1">
    <source>
        <dbReference type="EMBL" id="GAA1516288.1"/>
    </source>
</evidence>
<dbReference type="Proteomes" id="UP001500443">
    <property type="component" value="Unassembled WGS sequence"/>
</dbReference>
<sequence length="90" mass="10056">MAKNPADVRLLTTELPLQGEHISSSWMVWSGEYDSVSYAVWDLRKIAARDDANAVIGIRVVAQPRLRPGLISDDRYEPKYTAYGTAVIYG</sequence>
<accession>A0ABN2ADA0</accession>
<proteinExistence type="predicted"/>
<dbReference type="InterPro" id="IPR035439">
    <property type="entry name" value="UPF0145_dom_sf"/>
</dbReference>
<gene>
    <name evidence="1" type="ORF">GCM10009802_67450</name>
</gene>
<dbReference type="EMBL" id="BAAAPF010000593">
    <property type="protein sequence ID" value="GAA1516288.1"/>
    <property type="molecule type" value="Genomic_DNA"/>
</dbReference>